<dbReference type="AlphaFoldDB" id="A0A974NKH9"/>
<dbReference type="Pfam" id="PF14486">
    <property type="entry name" value="DUF4432"/>
    <property type="match status" value="1"/>
</dbReference>
<dbReference type="KEGG" id="ppsr:I6J18_16600"/>
<dbReference type="InterPro" id="IPR014718">
    <property type="entry name" value="GH-type_carb-bd"/>
</dbReference>
<reference evidence="1 2" key="1">
    <citation type="submission" date="2021-01" db="EMBL/GenBank/DDBJ databases">
        <title>FDA dAtabase for Regulatory Grade micrObial Sequences (FDA-ARGOS): Supporting development and validation of Infectious Disease Dx tests.</title>
        <authorList>
            <person name="Nelson B."/>
            <person name="Plummer A."/>
            <person name="Tallon L."/>
            <person name="Sadzewicz L."/>
            <person name="Zhao X."/>
            <person name="Boylan J."/>
            <person name="Ott S."/>
            <person name="Bowen H."/>
            <person name="Vavikolanu K."/>
            <person name="Mehta A."/>
            <person name="Aluvathingal J."/>
            <person name="Nadendla S."/>
            <person name="Myers T."/>
            <person name="Yan Y."/>
            <person name="Sichtig H."/>
        </authorList>
    </citation>
    <scope>NUCLEOTIDE SEQUENCE [LARGE SCALE GENOMIC DNA]</scope>
    <source>
        <strain evidence="1 2">FDAARGOS_1161</strain>
    </source>
</reference>
<evidence type="ECO:0000313" key="1">
    <source>
        <dbReference type="EMBL" id="QQS99242.1"/>
    </source>
</evidence>
<keyword evidence="2" id="KW-1185">Reference proteome</keyword>
<accession>A0A974NKH9</accession>
<dbReference type="EMBL" id="CP068053">
    <property type="protein sequence ID" value="QQS99242.1"/>
    <property type="molecule type" value="Genomic_DNA"/>
</dbReference>
<dbReference type="GO" id="GO:0005975">
    <property type="term" value="P:carbohydrate metabolic process"/>
    <property type="evidence" value="ECO:0007669"/>
    <property type="project" value="InterPro"/>
</dbReference>
<proteinExistence type="predicted"/>
<dbReference type="GO" id="GO:0030246">
    <property type="term" value="F:carbohydrate binding"/>
    <property type="evidence" value="ECO:0007669"/>
    <property type="project" value="InterPro"/>
</dbReference>
<dbReference type="GO" id="GO:0003824">
    <property type="term" value="F:catalytic activity"/>
    <property type="evidence" value="ECO:0007669"/>
    <property type="project" value="InterPro"/>
</dbReference>
<sequence length="337" mass="38338">MIGTIELRRDFFKEHATVLFTSNEFKVILFRYPSGVEAIELTNSRGKMVVLPYLGQIIWDLVFDNVDLKMKNMFSQPKDAAEIVDTYGCFAFHSGLLSNGCPGPEDTHVLHGEMACANMDKAWLNITENSIEICGSTEYVKGFGHHYLAKPSVMMKAEQSYIESKMNVKNLSGTEMPLQYMFHTNYAYLANGVMTQNIPDSTFSLRESIPDHVKPTNKWLEFNEKIKQGQETLHTLERPDLYDPEIVFFADHLNQYQQNAEFEITSPEGTTFFTTFSTEEFNYATRWLLYNEDQQVGAFVLPATCRPEGFLAAEKSGSLLNLSPGEEKTFKVITGKK</sequence>
<evidence type="ECO:0000313" key="2">
    <source>
        <dbReference type="Proteomes" id="UP000595254"/>
    </source>
</evidence>
<dbReference type="InterPro" id="IPR011013">
    <property type="entry name" value="Gal_mutarotase_sf_dom"/>
</dbReference>
<dbReference type="Gene3D" id="2.70.98.10">
    <property type="match status" value="1"/>
</dbReference>
<gene>
    <name evidence="1" type="ORF">I6J18_16600</name>
</gene>
<protein>
    <submittedName>
        <fullName evidence="1">Aldose 1-epimerase family protein</fullName>
    </submittedName>
</protein>
<organism evidence="1 2">
    <name type="scientific">Peribacillus psychrosaccharolyticus</name>
    <name type="common">Bacillus psychrosaccharolyticus</name>
    <dbReference type="NCBI Taxonomy" id="1407"/>
    <lineage>
        <taxon>Bacteria</taxon>
        <taxon>Bacillati</taxon>
        <taxon>Bacillota</taxon>
        <taxon>Bacilli</taxon>
        <taxon>Bacillales</taxon>
        <taxon>Bacillaceae</taxon>
        <taxon>Peribacillus</taxon>
    </lineage>
</organism>
<dbReference type="SUPFAM" id="SSF74650">
    <property type="entry name" value="Galactose mutarotase-like"/>
    <property type="match status" value="1"/>
</dbReference>
<dbReference type="CDD" id="cd09269">
    <property type="entry name" value="deoxyribose_mutarotase"/>
    <property type="match status" value="1"/>
</dbReference>
<name>A0A974NKH9_PERPY</name>
<dbReference type="InterPro" id="IPR027839">
    <property type="entry name" value="DUF4432"/>
</dbReference>
<dbReference type="Proteomes" id="UP000595254">
    <property type="component" value="Chromosome"/>
</dbReference>
<dbReference type="RefSeq" id="WP_040375847.1">
    <property type="nucleotide sequence ID" value="NZ_CP068053.1"/>
</dbReference>